<dbReference type="Proteomes" id="UP001500443">
    <property type="component" value="Unassembled WGS sequence"/>
</dbReference>
<dbReference type="Pfam" id="PF13602">
    <property type="entry name" value="ADH_zinc_N_2"/>
    <property type="match status" value="1"/>
</dbReference>
<dbReference type="InterPro" id="IPR011032">
    <property type="entry name" value="GroES-like_sf"/>
</dbReference>
<gene>
    <name evidence="2" type="ORF">GCM10009802_58190</name>
</gene>
<dbReference type="InterPro" id="IPR013154">
    <property type="entry name" value="ADH-like_N"/>
</dbReference>
<comment type="caution">
    <text evidence="2">The sequence shown here is derived from an EMBL/GenBank/DDBJ whole genome shotgun (WGS) entry which is preliminary data.</text>
</comment>
<dbReference type="PANTHER" id="PTHR44013">
    <property type="entry name" value="ZINC-TYPE ALCOHOL DEHYDROGENASE-LIKE PROTEIN C16A3.02C"/>
    <property type="match status" value="1"/>
</dbReference>
<dbReference type="SMART" id="SM00829">
    <property type="entry name" value="PKS_ER"/>
    <property type="match status" value="1"/>
</dbReference>
<name>A0ABN1ZNJ2_9ACTN</name>
<protein>
    <submittedName>
        <fullName evidence="2">NADP-dependent oxidoreductase</fullName>
    </submittedName>
</protein>
<feature type="domain" description="Enoyl reductase (ER)" evidence="1">
    <location>
        <begin position="10"/>
        <end position="304"/>
    </location>
</feature>
<dbReference type="PANTHER" id="PTHR44013:SF1">
    <property type="entry name" value="ZINC-TYPE ALCOHOL DEHYDROGENASE-LIKE PROTEIN C16A3.02C"/>
    <property type="match status" value="1"/>
</dbReference>
<dbReference type="RefSeq" id="WP_344293961.1">
    <property type="nucleotide sequence ID" value="NZ_BAAAPF010000312.1"/>
</dbReference>
<dbReference type="InterPro" id="IPR036291">
    <property type="entry name" value="NAD(P)-bd_dom_sf"/>
</dbReference>
<dbReference type="Pfam" id="PF08240">
    <property type="entry name" value="ADH_N"/>
    <property type="match status" value="1"/>
</dbReference>
<evidence type="ECO:0000313" key="2">
    <source>
        <dbReference type="EMBL" id="GAA1501535.1"/>
    </source>
</evidence>
<dbReference type="CDD" id="cd05289">
    <property type="entry name" value="MDR_like_2"/>
    <property type="match status" value="1"/>
</dbReference>
<dbReference type="Gene3D" id="3.90.180.10">
    <property type="entry name" value="Medium-chain alcohol dehydrogenases, catalytic domain"/>
    <property type="match status" value="1"/>
</dbReference>
<dbReference type="Gene3D" id="3.40.50.720">
    <property type="entry name" value="NAD(P)-binding Rossmann-like Domain"/>
    <property type="match status" value="1"/>
</dbReference>
<sequence length="307" mass="31595">MKAIVTNGYGGADNLRLLDVPQPKVGPDQVLVRVKAAGVNPVDWKIAAGGLDGMMYVHFPLIPGWDAAGVVEELGADTPEFSVGDEVLGYVRRDEVGHGTYAEYIAAPARTLARKPAALGFREAAALPLAGLTALRSLDRVGAGDGETVLIHGGAGGVGSLGVQLAVLRGARVIATASERNHEFLRSLGAEPVTYGDGLADRVREIAPDGVDAALDFAGGGAVHVSREVLKDAARSASIADGDVQKLGGQVVWVRPDAAGLAQLAELAAAGKLTVHVDAALPLADAAEAFRRSESGRTRGKLVLDVP</sequence>
<dbReference type="SUPFAM" id="SSF50129">
    <property type="entry name" value="GroES-like"/>
    <property type="match status" value="1"/>
</dbReference>
<evidence type="ECO:0000259" key="1">
    <source>
        <dbReference type="SMART" id="SM00829"/>
    </source>
</evidence>
<organism evidence="2 3">
    <name type="scientific">Streptomyces synnematoformans</name>
    <dbReference type="NCBI Taxonomy" id="415721"/>
    <lineage>
        <taxon>Bacteria</taxon>
        <taxon>Bacillati</taxon>
        <taxon>Actinomycetota</taxon>
        <taxon>Actinomycetes</taxon>
        <taxon>Kitasatosporales</taxon>
        <taxon>Streptomycetaceae</taxon>
        <taxon>Streptomyces</taxon>
    </lineage>
</organism>
<dbReference type="EMBL" id="BAAAPF010000312">
    <property type="protein sequence ID" value="GAA1501535.1"/>
    <property type="molecule type" value="Genomic_DNA"/>
</dbReference>
<dbReference type="InterPro" id="IPR052733">
    <property type="entry name" value="Chloroplast_QOR"/>
</dbReference>
<accession>A0ABN1ZNJ2</accession>
<evidence type="ECO:0000313" key="3">
    <source>
        <dbReference type="Proteomes" id="UP001500443"/>
    </source>
</evidence>
<dbReference type="InterPro" id="IPR020843">
    <property type="entry name" value="ER"/>
</dbReference>
<keyword evidence="3" id="KW-1185">Reference proteome</keyword>
<dbReference type="SUPFAM" id="SSF51735">
    <property type="entry name" value="NAD(P)-binding Rossmann-fold domains"/>
    <property type="match status" value="1"/>
</dbReference>
<reference evidence="2 3" key="1">
    <citation type="journal article" date="2019" name="Int. J. Syst. Evol. Microbiol.">
        <title>The Global Catalogue of Microorganisms (GCM) 10K type strain sequencing project: providing services to taxonomists for standard genome sequencing and annotation.</title>
        <authorList>
            <consortium name="The Broad Institute Genomics Platform"/>
            <consortium name="The Broad Institute Genome Sequencing Center for Infectious Disease"/>
            <person name="Wu L."/>
            <person name="Ma J."/>
        </authorList>
    </citation>
    <scope>NUCLEOTIDE SEQUENCE [LARGE SCALE GENOMIC DNA]</scope>
    <source>
        <strain evidence="2 3">JCM 15481</strain>
    </source>
</reference>
<proteinExistence type="predicted"/>